<dbReference type="InterPro" id="IPR039421">
    <property type="entry name" value="Type_1_exporter"/>
</dbReference>
<dbReference type="SMART" id="SM00382">
    <property type="entry name" value="AAA"/>
    <property type="match status" value="1"/>
</dbReference>
<dbReference type="PROSITE" id="PS50929">
    <property type="entry name" value="ABC_TM1F"/>
    <property type="match status" value="1"/>
</dbReference>
<evidence type="ECO:0000256" key="6">
    <source>
        <dbReference type="ARBA" id="ARBA00023136"/>
    </source>
</evidence>
<dbReference type="InterPro" id="IPR003439">
    <property type="entry name" value="ABC_transporter-like_ATP-bd"/>
</dbReference>
<dbReference type="InterPro" id="IPR027417">
    <property type="entry name" value="P-loop_NTPase"/>
</dbReference>
<keyword evidence="4" id="KW-0067">ATP-binding</keyword>
<evidence type="ECO:0000256" key="1">
    <source>
        <dbReference type="ARBA" id="ARBA00004651"/>
    </source>
</evidence>
<dbReference type="InterPro" id="IPR005074">
    <property type="entry name" value="Peptidase_C39"/>
</dbReference>
<dbReference type="GO" id="GO:0005886">
    <property type="term" value="C:plasma membrane"/>
    <property type="evidence" value="ECO:0007669"/>
    <property type="project" value="UniProtKB-SubCell"/>
</dbReference>
<keyword evidence="2 7" id="KW-0812">Transmembrane</keyword>
<sequence length="711" mass="79571">MQYISNLNWGIKRKLELIRQTESAECGVACLAMIADWHGYRTNLAHLRTNFGVTLHGISLARLIECAGLLKLSGRAVSLELNELCQLTLPCILHWNLNHFVVLKKVTRNQIEIHDPAIGAVCMPMSEVSNHFTGVALELTPSHDFEKKDLRKKVKLSSLIGKTVGLKSALFRIFFFAFVLELLVLAGPLMNQLVIDEVLVGLDDDLLSLVIIAMLLLAASQTVISLVRQWATITMSVNFNMQWTANIFHHLLRLPIDWYEKRNMGGICARFDSINTIQHTLTTSTLQALLDAILVISTFTMMMFYNTKLSAIAVLSATIYGALRFFWFGTIRQAQEDSWVANTEESSHFLETMRGIVSLRVNNTLPWRESAWMNLNVTRRNKQLKEDKLYMIYDTANTLIGSLVSAAILWFGAKTVISGEFTIGMLVAFMSFQSRFSMSTYSLIDKIFEYRMLDLYNERLADIVLTPKSDFSFEHLSLDTKNLNDDSASSSSPALNVDNLSFSYGKGENEILSNISFKVDQNEVVALIGPSGCGKTTLVKLLLGLYKPNKGEVTILGVNSSNPSFCSIGKKIGTVLQDDELFSGSLFDNITFFSSEADLSRVKYCAKLAEIHEYIESLPMGYQTLVGEMGSSISGGQKQRLLLARALYKTPKLLILDEATSHLDIENELAISKTIKKLNLPVLLIAHRPETIKSADRIVELGFKKINHNLM</sequence>
<dbReference type="InterPro" id="IPR017871">
    <property type="entry name" value="ABC_transporter-like_CS"/>
</dbReference>
<dbReference type="GO" id="GO:0016887">
    <property type="term" value="F:ATP hydrolysis activity"/>
    <property type="evidence" value="ECO:0007669"/>
    <property type="project" value="InterPro"/>
</dbReference>
<dbReference type="PROSITE" id="PS50990">
    <property type="entry name" value="PEPTIDASE_C39"/>
    <property type="match status" value="1"/>
</dbReference>
<dbReference type="Pfam" id="PF03412">
    <property type="entry name" value="Peptidase_C39"/>
    <property type="match status" value="1"/>
</dbReference>
<keyword evidence="5 7" id="KW-1133">Transmembrane helix</keyword>
<dbReference type="Proteomes" id="UP000240987">
    <property type="component" value="Unassembled WGS sequence"/>
</dbReference>
<dbReference type="Gene3D" id="3.40.50.300">
    <property type="entry name" value="P-loop containing nucleotide triphosphate hydrolases"/>
    <property type="match status" value="1"/>
</dbReference>
<keyword evidence="3" id="KW-0547">Nucleotide-binding</keyword>
<proteinExistence type="predicted"/>
<name>A0A2T3JEJ2_9GAMM</name>
<dbReference type="OrthoDB" id="9782586at2"/>
<dbReference type="Pfam" id="PF00005">
    <property type="entry name" value="ABC_tran"/>
    <property type="match status" value="1"/>
</dbReference>
<protein>
    <submittedName>
        <fullName evidence="11">Peptidase C39</fullName>
    </submittedName>
</protein>
<feature type="transmembrane region" description="Helical" evidence="7">
    <location>
        <begin position="206"/>
        <end position="227"/>
    </location>
</feature>
<reference evidence="11 12" key="1">
    <citation type="submission" date="2018-01" db="EMBL/GenBank/DDBJ databases">
        <title>Whole genome sequencing of Histamine producing bacteria.</title>
        <authorList>
            <person name="Butler K."/>
        </authorList>
    </citation>
    <scope>NUCLEOTIDE SEQUENCE [LARGE SCALE GENOMIC DNA]</scope>
    <source>
        <strain evidence="11 12">JCM 12947</strain>
    </source>
</reference>
<dbReference type="GO" id="GO:0008233">
    <property type="term" value="F:peptidase activity"/>
    <property type="evidence" value="ECO:0007669"/>
    <property type="project" value="InterPro"/>
</dbReference>
<dbReference type="SUPFAM" id="SSF90123">
    <property type="entry name" value="ABC transporter transmembrane region"/>
    <property type="match status" value="1"/>
</dbReference>
<feature type="transmembrane region" description="Helical" evidence="7">
    <location>
        <begin position="389"/>
        <end position="411"/>
    </location>
</feature>
<dbReference type="InterPro" id="IPR003593">
    <property type="entry name" value="AAA+_ATPase"/>
</dbReference>
<dbReference type="InterPro" id="IPR011527">
    <property type="entry name" value="ABC1_TM_dom"/>
</dbReference>
<dbReference type="PANTHER" id="PTHR24221:SF606">
    <property type="entry name" value="COLICIN V SECRETION-PROCESSING ATP-BINDING PROTEIN"/>
    <property type="match status" value="1"/>
</dbReference>
<feature type="domain" description="ABC transporter" evidence="8">
    <location>
        <begin position="495"/>
        <end position="711"/>
    </location>
</feature>
<dbReference type="InterPro" id="IPR036640">
    <property type="entry name" value="ABC1_TM_sf"/>
</dbReference>
<keyword evidence="6 7" id="KW-0472">Membrane</keyword>
<keyword evidence="12" id="KW-1185">Reference proteome</keyword>
<evidence type="ECO:0000256" key="7">
    <source>
        <dbReference type="SAM" id="Phobius"/>
    </source>
</evidence>
<feature type="transmembrane region" description="Helical" evidence="7">
    <location>
        <begin position="288"/>
        <end position="305"/>
    </location>
</feature>
<evidence type="ECO:0000256" key="4">
    <source>
        <dbReference type="ARBA" id="ARBA00022840"/>
    </source>
</evidence>
<organism evidence="11 12">
    <name type="scientific">Photobacterium frigidiphilum</name>
    <dbReference type="NCBI Taxonomy" id="264736"/>
    <lineage>
        <taxon>Bacteria</taxon>
        <taxon>Pseudomonadati</taxon>
        <taxon>Pseudomonadota</taxon>
        <taxon>Gammaproteobacteria</taxon>
        <taxon>Vibrionales</taxon>
        <taxon>Vibrionaceae</taxon>
        <taxon>Photobacterium</taxon>
    </lineage>
</organism>
<comment type="caution">
    <text evidence="11">The sequence shown here is derived from an EMBL/GenBank/DDBJ whole genome shotgun (WGS) entry which is preliminary data.</text>
</comment>
<feature type="domain" description="Peptidase C39" evidence="10">
    <location>
        <begin position="20"/>
        <end position="139"/>
    </location>
</feature>
<dbReference type="PANTHER" id="PTHR24221">
    <property type="entry name" value="ATP-BINDING CASSETTE SUB-FAMILY B"/>
    <property type="match status" value="1"/>
</dbReference>
<evidence type="ECO:0000259" key="8">
    <source>
        <dbReference type="PROSITE" id="PS50893"/>
    </source>
</evidence>
<dbReference type="Pfam" id="PF00664">
    <property type="entry name" value="ABC_membrane"/>
    <property type="match status" value="1"/>
</dbReference>
<dbReference type="EMBL" id="PYMJ01000015">
    <property type="protein sequence ID" value="PSU47332.1"/>
    <property type="molecule type" value="Genomic_DNA"/>
</dbReference>
<gene>
    <name evidence="11" type="ORF">C9J12_15120</name>
</gene>
<dbReference type="PROSITE" id="PS00211">
    <property type="entry name" value="ABC_TRANSPORTER_1"/>
    <property type="match status" value="1"/>
</dbReference>
<dbReference type="GO" id="GO:0034040">
    <property type="term" value="F:ATPase-coupled lipid transmembrane transporter activity"/>
    <property type="evidence" value="ECO:0007669"/>
    <property type="project" value="TreeGrafter"/>
</dbReference>
<evidence type="ECO:0000259" key="10">
    <source>
        <dbReference type="PROSITE" id="PS50990"/>
    </source>
</evidence>
<feature type="transmembrane region" description="Helical" evidence="7">
    <location>
        <begin position="169"/>
        <end position="186"/>
    </location>
</feature>
<dbReference type="PROSITE" id="PS50893">
    <property type="entry name" value="ABC_TRANSPORTER_2"/>
    <property type="match status" value="1"/>
</dbReference>
<comment type="subcellular location">
    <subcellularLocation>
        <location evidence="1">Cell membrane</location>
        <topology evidence="1">Multi-pass membrane protein</topology>
    </subcellularLocation>
</comment>
<dbReference type="GO" id="GO:0006508">
    <property type="term" value="P:proteolysis"/>
    <property type="evidence" value="ECO:0007669"/>
    <property type="project" value="InterPro"/>
</dbReference>
<accession>A0A2T3JEJ2</accession>
<evidence type="ECO:0000256" key="3">
    <source>
        <dbReference type="ARBA" id="ARBA00022741"/>
    </source>
</evidence>
<dbReference type="GO" id="GO:0005524">
    <property type="term" value="F:ATP binding"/>
    <property type="evidence" value="ECO:0007669"/>
    <property type="project" value="UniProtKB-KW"/>
</dbReference>
<dbReference type="Gene3D" id="3.90.70.10">
    <property type="entry name" value="Cysteine proteinases"/>
    <property type="match status" value="1"/>
</dbReference>
<evidence type="ECO:0000313" key="11">
    <source>
        <dbReference type="EMBL" id="PSU47332.1"/>
    </source>
</evidence>
<feature type="transmembrane region" description="Helical" evidence="7">
    <location>
        <begin position="311"/>
        <end position="329"/>
    </location>
</feature>
<evidence type="ECO:0000256" key="5">
    <source>
        <dbReference type="ARBA" id="ARBA00022989"/>
    </source>
</evidence>
<evidence type="ECO:0000313" key="12">
    <source>
        <dbReference type="Proteomes" id="UP000240987"/>
    </source>
</evidence>
<dbReference type="RefSeq" id="WP_107243479.1">
    <property type="nucleotide sequence ID" value="NZ_PYMJ01000015.1"/>
</dbReference>
<dbReference type="AlphaFoldDB" id="A0A2T3JEJ2"/>
<evidence type="ECO:0000256" key="2">
    <source>
        <dbReference type="ARBA" id="ARBA00022692"/>
    </source>
</evidence>
<dbReference type="CDD" id="cd18567">
    <property type="entry name" value="ABC_6TM_CvaB_RaxB_like"/>
    <property type="match status" value="1"/>
</dbReference>
<dbReference type="Gene3D" id="1.20.1560.10">
    <property type="entry name" value="ABC transporter type 1, transmembrane domain"/>
    <property type="match status" value="1"/>
</dbReference>
<dbReference type="SUPFAM" id="SSF52540">
    <property type="entry name" value="P-loop containing nucleoside triphosphate hydrolases"/>
    <property type="match status" value="1"/>
</dbReference>
<feature type="domain" description="ABC transmembrane type-1" evidence="9">
    <location>
        <begin position="173"/>
        <end position="452"/>
    </location>
</feature>
<dbReference type="GO" id="GO:0140359">
    <property type="term" value="F:ABC-type transporter activity"/>
    <property type="evidence" value="ECO:0007669"/>
    <property type="project" value="InterPro"/>
</dbReference>
<evidence type="ECO:0000259" key="9">
    <source>
        <dbReference type="PROSITE" id="PS50929"/>
    </source>
</evidence>